<dbReference type="PANTHER" id="PTHR31319">
    <property type="entry name" value="ZINC FINGER PROTEIN CONSTANS-LIKE 4"/>
    <property type="match status" value="1"/>
</dbReference>
<dbReference type="GO" id="GO:0005634">
    <property type="term" value="C:nucleus"/>
    <property type="evidence" value="ECO:0007669"/>
    <property type="project" value="UniProtKB-SubCell"/>
</dbReference>
<dbReference type="Proteomes" id="UP000826271">
    <property type="component" value="Unassembled WGS sequence"/>
</dbReference>
<keyword evidence="2 3" id="KW-0539">Nucleus</keyword>
<protein>
    <recommendedName>
        <fullName evidence="4">CCT domain-containing protein</fullName>
    </recommendedName>
</protein>
<proteinExistence type="predicted"/>
<dbReference type="GO" id="GO:0003700">
    <property type="term" value="F:DNA-binding transcription factor activity"/>
    <property type="evidence" value="ECO:0007669"/>
    <property type="project" value="TreeGrafter"/>
</dbReference>
<evidence type="ECO:0000259" key="4">
    <source>
        <dbReference type="PROSITE" id="PS51017"/>
    </source>
</evidence>
<keyword evidence="6" id="KW-1185">Reference proteome</keyword>
<evidence type="ECO:0000256" key="1">
    <source>
        <dbReference type="ARBA" id="ARBA00004123"/>
    </source>
</evidence>
<feature type="domain" description="CCT" evidence="4">
    <location>
        <begin position="204"/>
        <end position="246"/>
    </location>
</feature>
<comment type="subcellular location">
    <subcellularLocation>
        <location evidence="1 3">Nucleus</location>
    </subcellularLocation>
</comment>
<dbReference type="EMBL" id="WHWC01000001">
    <property type="protein sequence ID" value="KAG8390414.1"/>
    <property type="molecule type" value="Genomic_DNA"/>
</dbReference>
<dbReference type="PANTHER" id="PTHR31319:SF71">
    <property type="entry name" value="CCT MOTIF FAMILY PROTEIN"/>
    <property type="match status" value="1"/>
</dbReference>
<dbReference type="InterPro" id="IPR045281">
    <property type="entry name" value="CONSTANS-like"/>
</dbReference>
<dbReference type="Pfam" id="PF06203">
    <property type="entry name" value="CCT"/>
    <property type="match status" value="1"/>
</dbReference>
<accession>A0AAV6Y6G3</accession>
<dbReference type="PROSITE" id="PS51017">
    <property type="entry name" value="CCT"/>
    <property type="match status" value="1"/>
</dbReference>
<evidence type="ECO:0000256" key="3">
    <source>
        <dbReference type="PROSITE-ProRule" id="PRU00357"/>
    </source>
</evidence>
<evidence type="ECO:0000313" key="6">
    <source>
        <dbReference type="Proteomes" id="UP000826271"/>
    </source>
</evidence>
<dbReference type="AlphaFoldDB" id="A0AAV6Y6G3"/>
<comment type="caution">
    <text evidence="5">The sequence shown here is derived from an EMBL/GenBank/DDBJ whole genome shotgun (WGS) entry which is preliminary data.</text>
</comment>
<organism evidence="5 6">
    <name type="scientific">Buddleja alternifolia</name>
    <dbReference type="NCBI Taxonomy" id="168488"/>
    <lineage>
        <taxon>Eukaryota</taxon>
        <taxon>Viridiplantae</taxon>
        <taxon>Streptophyta</taxon>
        <taxon>Embryophyta</taxon>
        <taxon>Tracheophyta</taxon>
        <taxon>Spermatophyta</taxon>
        <taxon>Magnoliopsida</taxon>
        <taxon>eudicotyledons</taxon>
        <taxon>Gunneridae</taxon>
        <taxon>Pentapetalae</taxon>
        <taxon>asterids</taxon>
        <taxon>lamiids</taxon>
        <taxon>Lamiales</taxon>
        <taxon>Scrophulariaceae</taxon>
        <taxon>Buddlejeae</taxon>
        <taxon>Buddleja</taxon>
    </lineage>
</organism>
<name>A0AAV6Y6G3_9LAMI</name>
<sequence length="247" mass="27708">MYAESGLMFPNFHNFALEVQQFDEFWTSQKPNASLGIPGSLVQTSTISGYNLGGEGDLFNAPEPVIGEQFTGLDPMTITYIESSIESGQLFSEVFYASGNDILAKEGTNETPLSEVLSIEIPTVEMDENIIADEKLLPEGSFQRSVSSSSLRLMDRVTEAPPRPNFLDFPVMDFEENLGNGHISFVQSPTEKPRITSSCISEERREKLSRYWSKKSKRNFGRKIKYACRKVLADSQPRIRGRFAKPN</sequence>
<evidence type="ECO:0000313" key="5">
    <source>
        <dbReference type="EMBL" id="KAG8390414.1"/>
    </source>
</evidence>
<evidence type="ECO:0000256" key="2">
    <source>
        <dbReference type="ARBA" id="ARBA00023242"/>
    </source>
</evidence>
<dbReference type="InterPro" id="IPR010402">
    <property type="entry name" value="CCT_domain"/>
</dbReference>
<gene>
    <name evidence="5" type="ORF">BUALT_Bualt01G0080800</name>
</gene>
<dbReference type="GO" id="GO:0009909">
    <property type="term" value="P:regulation of flower development"/>
    <property type="evidence" value="ECO:0007669"/>
    <property type="project" value="InterPro"/>
</dbReference>
<reference evidence="5" key="1">
    <citation type="submission" date="2019-10" db="EMBL/GenBank/DDBJ databases">
        <authorList>
            <person name="Zhang R."/>
            <person name="Pan Y."/>
            <person name="Wang J."/>
            <person name="Ma R."/>
            <person name="Yu S."/>
        </authorList>
    </citation>
    <scope>NUCLEOTIDE SEQUENCE</scope>
    <source>
        <strain evidence="5">LA-IB0</strain>
        <tissue evidence="5">Leaf</tissue>
    </source>
</reference>